<protein>
    <submittedName>
        <fullName evidence="2">Uncharacterized protein</fullName>
    </submittedName>
</protein>
<evidence type="ECO:0000313" key="3">
    <source>
        <dbReference type="Proteomes" id="UP001243286"/>
    </source>
</evidence>
<proteinExistence type="predicted"/>
<organism evidence="2 3">
    <name type="scientific">Exiguobacterium antarcticum</name>
    <dbReference type="NCBI Taxonomy" id="132920"/>
    <lineage>
        <taxon>Bacteria</taxon>
        <taxon>Bacillati</taxon>
        <taxon>Bacillota</taxon>
        <taxon>Bacilli</taxon>
        <taxon>Bacillales</taxon>
        <taxon>Bacillales Family XII. Incertae Sedis</taxon>
        <taxon>Exiguobacterium</taxon>
    </lineage>
</organism>
<sequence>MNYLLLVIGIVAIFIVVTTLFFLVNGRKEATGQNYVSDRKSTPVIFYSGFIVFVIVLGFVVVSLDDSPINDVKVEDAISKQTNPFSDLNPFKKEPLNQN</sequence>
<evidence type="ECO:0000256" key="1">
    <source>
        <dbReference type="SAM" id="Phobius"/>
    </source>
</evidence>
<dbReference type="Proteomes" id="UP001243286">
    <property type="component" value="Unassembled WGS sequence"/>
</dbReference>
<keyword evidence="3" id="KW-1185">Reference proteome</keyword>
<feature type="transmembrane region" description="Helical" evidence="1">
    <location>
        <begin position="44"/>
        <end position="64"/>
    </location>
</feature>
<dbReference type="EMBL" id="JASBQV010000041">
    <property type="protein sequence ID" value="MDI3236440.1"/>
    <property type="molecule type" value="Genomic_DNA"/>
</dbReference>
<comment type="caution">
    <text evidence="2">The sequence shown here is derived from an EMBL/GenBank/DDBJ whole genome shotgun (WGS) entry which is preliminary data.</text>
</comment>
<feature type="transmembrane region" description="Helical" evidence="1">
    <location>
        <begin position="6"/>
        <end position="24"/>
    </location>
</feature>
<name>A0ABT6R6I5_9BACL</name>
<accession>A0ABT6R6I5</accession>
<dbReference type="RefSeq" id="WP_282357471.1">
    <property type="nucleotide sequence ID" value="NZ_JASBQV010000041.1"/>
</dbReference>
<keyword evidence="1" id="KW-1133">Transmembrane helix</keyword>
<gene>
    <name evidence="2" type="ORF">QK289_15600</name>
</gene>
<evidence type="ECO:0000313" key="2">
    <source>
        <dbReference type="EMBL" id="MDI3236440.1"/>
    </source>
</evidence>
<keyword evidence="1" id="KW-0812">Transmembrane</keyword>
<reference evidence="2 3" key="1">
    <citation type="submission" date="2023-04" db="EMBL/GenBank/DDBJ databases">
        <title>Antarctic isolates genomes.</title>
        <authorList>
            <person name="Dimov S.G."/>
        </authorList>
    </citation>
    <scope>NUCLEOTIDE SEQUENCE [LARGE SCALE GENOMIC DNA]</scope>
    <source>
        <strain evidence="2 3">AL19</strain>
    </source>
</reference>
<keyword evidence="1" id="KW-0472">Membrane</keyword>